<evidence type="ECO:0000313" key="11">
    <source>
        <dbReference type="EMBL" id="MCP2261644.1"/>
    </source>
</evidence>
<dbReference type="InterPro" id="IPR013444">
    <property type="entry name" value="Helicase_Cas3_CRISPR-ass_Anaes"/>
</dbReference>
<dbReference type="Gene3D" id="1.10.3210.30">
    <property type="match status" value="1"/>
</dbReference>
<dbReference type="Pfam" id="PF18019">
    <property type="entry name" value="Cas3_HD"/>
    <property type="match status" value="1"/>
</dbReference>
<accession>A0ABT1I1I1</accession>
<dbReference type="SUPFAM" id="SSF52540">
    <property type="entry name" value="P-loop containing nucleoside triphosphate hydrolases"/>
    <property type="match status" value="1"/>
</dbReference>
<dbReference type="GO" id="GO:0004519">
    <property type="term" value="F:endonuclease activity"/>
    <property type="evidence" value="ECO:0007669"/>
    <property type="project" value="UniProtKB-KW"/>
</dbReference>
<keyword evidence="4" id="KW-0547">Nucleotide-binding</keyword>
<proteinExistence type="inferred from homology"/>
<gene>
    <name evidence="11" type="ORF">LX15_005370</name>
</gene>
<dbReference type="PROSITE" id="PS51643">
    <property type="entry name" value="HD_CAS3"/>
    <property type="match status" value="1"/>
</dbReference>
<feature type="region of interest" description="Disordered" evidence="9">
    <location>
        <begin position="567"/>
        <end position="591"/>
    </location>
</feature>
<dbReference type="SUPFAM" id="SSF109604">
    <property type="entry name" value="HD-domain/PDEase-like"/>
    <property type="match status" value="1"/>
</dbReference>
<dbReference type="InterPro" id="IPR054712">
    <property type="entry name" value="Cas3-like_dom"/>
</dbReference>
<evidence type="ECO:0000256" key="1">
    <source>
        <dbReference type="ARBA" id="ARBA00006847"/>
    </source>
</evidence>
<evidence type="ECO:0000256" key="4">
    <source>
        <dbReference type="ARBA" id="ARBA00022741"/>
    </source>
</evidence>
<keyword evidence="5" id="KW-0378">Hydrolase</keyword>
<evidence type="ECO:0000259" key="10">
    <source>
        <dbReference type="PROSITE" id="PS51643"/>
    </source>
</evidence>
<dbReference type="NCBIfam" id="TIGR01596">
    <property type="entry name" value="cas3_HD"/>
    <property type="match status" value="1"/>
</dbReference>
<reference evidence="11 12" key="1">
    <citation type="submission" date="2022-06" db="EMBL/GenBank/DDBJ databases">
        <title>Genomic Encyclopedia of Archaeal and Bacterial Type Strains, Phase II (KMG-II): from individual species to whole genera.</title>
        <authorList>
            <person name="Goeker M."/>
        </authorList>
    </citation>
    <scope>NUCLEOTIDE SEQUENCE [LARGE SCALE GENOMIC DNA]</scope>
    <source>
        <strain evidence="11 12">DSM 40477</strain>
    </source>
</reference>
<evidence type="ECO:0000256" key="2">
    <source>
        <dbReference type="ARBA" id="ARBA00009046"/>
    </source>
</evidence>
<dbReference type="InterPro" id="IPR006483">
    <property type="entry name" value="CRISPR-assoc_Cas3_HD"/>
</dbReference>
<comment type="similarity">
    <text evidence="2">In the central section; belongs to the CRISPR-associated helicase Cas3 family.</text>
</comment>
<keyword evidence="8" id="KW-0051">Antiviral defense</keyword>
<dbReference type="InterPro" id="IPR027417">
    <property type="entry name" value="P-loop_NTPase"/>
</dbReference>
<evidence type="ECO:0000256" key="3">
    <source>
        <dbReference type="ARBA" id="ARBA00022723"/>
    </source>
</evidence>
<name>A0ABT1I1I1_STRSD</name>
<evidence type="ECO:0000256" key="9">
    <source>
        <dbReference type="SAM" id="MobiDB-lite"/>
    </source>
</evidence>
<dbReference type="EMBL" id="JAMTCP010000046">
    <property type="protein sequence ID" value="MCP2261644.1"/>
    <property type="molecule type" value="Genomic_DNA"/>
</dbReference>
<keyword evidence="3" id="KW-0479">Metal-binding</keyword>
<comment type="similarity">
    <text evidence="1">In the N-terminal section; belongs to the CRISPR-associated nuclease Cas3-HD family.</text>
</comment>
<dbReference type="Pfam" id="PF22590">
    <property type="entry name" value="Cas3-like_C_2"/>
    <property type="match status" value="1"/>
</dbReference>
<keyword evidence="12" id="KW-1185">Reference proteome</keyword>
<dbReference type="Proteomes" id="UP001205311">
    <property type="component" value="Unassembled WGS sequence"/>
</dbReference>
<evidence type="ECO:0000256" key="6">
    <source>
        <dbReference type="ARBA" id="ARBA00022806"/>
    </source>
</evidence>
<evidence type="ECO:0000256" key="7">
    <source>
        <dbReference type="ARBA" id="ARBA00022840"/>
    </source>
</evidence>
<dbReference type="NCBIfam" id="TIGR02621">
    <property type="entry name" value="cas3_GSU0051"/>
    <property type="match status" value="1"/>
</dbReference>
<keyword evidence="6" id="KW-0347">Helicase</keyword>
<feature type="domain" description="HD Cas3-type" evidence="10">
    <location>
        <begin position="774"/>
        <end position="981"/>
    </location>
</feature>
<evidence type="ECO:0000313" key="12">
    <source>
        <dbReference type="Proteomes" id="UP001205311"/>
    </source>
</evidence>
<protein>
    <submittedName>
        <fullName evidence="11">CRISPR-associated endonuclease/helicase Cas3</fullName>
    </submittedName>
</protein>
<comment type="caution">
    <text evidence="11">The sequence shown here is derived from an EMBL/GenBank/DDBJ whole genome shotgun (WGS) entry which is preliminary data.</text>
</comment>
<keyword evidence="11" id="KW-0540">Nuclease</keyword>
<evidence type="ECO:0000256" key="5">
    <source>
        <dbReference type="ARBA" id="ARBA00022801"/>
    </source>
</evidence>
<keyword evidence="11" id="KW-0255">Endonuclease</keyword>
<sequence length="996" mass="108680">MSNADYDIAGFAAFVRAVHGKDREPFPWQTTLAELVLRKGQWPEALDVPTGLGKTSVLDLAVYAAAAGTGPRRVFFVVDRRLVVDEAFTHAQHLAAAINTPATDACRRVAHGLRALSETAPPAEPVMVTRMRGGTTWDWRWLDRPDRFSIVVGTVDQIGSRLLFRAYGTSRRLAPIDAALVGTDSVVFVDEAHLAQPLLDTLNTIRNLDRPERTVRPPVQVVSLTATHRKHPTPAQGGEREPAVTVFDLDAHREHDEAARRLDADKTLITATCPERALTDVLVEATTLAAEHRPGGLIGVVVNTVARAREVFTRLQRRLDPDQCLLLIGRSRLWDRDRLLAEWAPRITVGWRNHAALPTRIVVATQTVECGANLDFDGLVTESAPWDALVQRLGRLNRVGQANPATALVVHATSNKPDIVYGPPRENTWAWLASLVPPREWAHARAVRADQTRPVKLNVSPAALRGLVPPAGATSTPALAPMMLAQHLDGWVRTAPIPIPDTPVNCFLHGFDTSHTTVRVVWRADLDPDQPREWKHLVGALPPRAEETLEVSLAAVRSWLRGIPPTTVLTDLPDEPGENQQTAAGETRPVLRMRPDEDPKVVHRLSALRPDDLIVVPASYGGLDRYGWNPDSTTPVLDVADLVARRHPLLRLNPATLLPVVAATGGEETALRMGEALRELADHLGDDDQVRLPTTIGLGNTPIARSFARLLDVLTSWWPQAHPTVPVPPVLPTRLRLRPRSEEGEGLPIRVEDLLLTTDRSLAGADTGADASSGSTEPLELGQHHNEVQELAKVFATNLTLPDDLVAAVGLAAGWHDLGKLDLRFQVMLRRGSHRAAEIAERPLAKSGIDPTHRAALARAHKASGYPKDGRHEVLSAALAGHLLTALPITGVDEELVVHLIAAHHGHGRPLHPPVDDPHTPTSVTVPAGAGPHIDRDVTVDLTGFSTVDWESCDRFTRLNQRYGHWGLALLEAIVRLADIACSAGEHHDLNLREKP</sequence>
<dbReference type="InterPro" id="IPR038257">
    <property type="entry name" value="CRISPR-assoc_Cas3_HD_sf"/>
</dbReference>
<dbReference type="RefSeq" id="WP_253672670.1">
    <property type="nucleotide sequence ID" value="NZ_JAMTCP010000046.1"/>
</dbReference>
<organism evidence="11 12">
    <name type="scientific">Streptoalloteichus tenebrarius (strain ATCC 17920 / DSM 40477 / JCM 4838 / CBS 697.72 / NBRC 16177 / NCIMB 11028 / NRRL B-12390 / A12253. 1 / ISP 5477)</name>
    <name type="common">Streptomyces tenebrarius</name>
    <dbReference type="NCBI Taxonomy" id="1933"/>
    <lineage>
        <taxon>Bacteria</taxon>
        <taxon>Bacillati</taxon>
        <taxon>Actinomycetota</taxon>
        <taxon>Actinomycetes</taxon>
        <taxon>Pseudonocardiales</taxon>
        <taxon>Pseudonocardiaceae</taxon>
        <taxon>Streptoalloteichus</taxon>
    </lineage>
</organism>
<dbReference type="Gene3D" id="3.40.50.300">
    <property type="entry name" value="P-loop containing nucleotide triphosphate hydrolases"/>
    <property type="match status" value="2"/>
</dbReference>
<keyword evidence="7" id="KW-0067">ATP-binding</keyword>
<evidence type="ECO:0000256" key="8">
    <source>
        <dbReference type="ARBA" id="ARBA00023118"/>
    </source>
</evidence>